<sequence length="128" mass="14393">MYIKKIDIPVRAYTTVATYYYSTHFTGQLIGIGYDPSSYTPLCDTTKGIFKVYRNSSKYACDLIFKHALPSTAGLYHPTHRVHDSTGAISTSDAIRGYWDFADDRIRLLIPTSTDGSALRATFNFYIA</sequence>
<organism evidence="1">
    <name type="scientific">viral metagenome</name>
    <dbReference type="NCBI Taxonomy" id="1070528"/>
    <lineage>
        <taxon>unclassified sequences</taxon>
        <taxon>metagenomes</taxon>
        <taxon>organismal metagenomes</taxon>
    </lineage>
</organism>
<dbReference type="EMBL" id="MT143216">
    <property type="protein sequence ID" value="QJA94253.1"/>
    <property type="molecule type" value="Genomic_DNA"/>
</dbReference>
<name>A0A6M3LID8_9ZZZZ</name>
<dbReference type="AlphaFoldDB" id="A0A6M3LID8"/>
<evidence type="ECO:0000313" key="1">
    <source>
        <dbReference type="EMBL" id="QJA94253.1"/>
    </source>
</evidence>
<gene>
    <name evidence="1" type="ORF">MM415B03913_0003</name>
</gene>
<protein>
    <submittedName>
        <fullName evidence="1">Uncharacterized protein</fullName>
    </submittedName>
</protein>
<reference evidence="1" key="1">
    <citation type="submission" date="2020-03" db="EMBL/GenBank/DDBJ databases">
        <title>The deep terrestrial virosphere.</title>
        <authorList>
            <person name="Holmfeldt K."/>
            <person name="Nilsson E."/>
            <person name="Simone D."/>
            <person name="Lopez-Fernandez M."/>
            <person name="Wu X."/>
            <person name="de Brujin I."/>
            <person name="Lundin D."/>
            <person name="Andersson A."/>
            <person name="Bertilsson S."/>
            <person name="Dopson M."/>
        </authorList>
    </citation>
    <scope>NUCLEOTIDE SEQUENCE</scope>
    <source>
        <strain evidence="1">MM415B03913</strain>
    </source>
</reference>
<proteinExistence type="predicted"/>
<accession>A0A6M3LID8</accession>